<dbReference type="InterPro" id="IPR007655">
    <property type="entry name" value="Slam_C"/>
</dbReference>
<evidence type="ECO:0000256" key="2">
    <source>
        <dbReference type="ARBA" id="ARBA00022452"/>
    </source>
</evidence>
<evidence type="ECO:0000256" key="7">
    <source>
        <dbReference type="ARBA" id="ARBA00023609"/>
    </source>
</evidence>
<evidence type="ECO:0000259" key="9">
    <source>
        <dbReference type="Pfam" id="PF24575"/>
    </source>
</evidence>
<keyword evidence="3" id="KW-0812">Transmembrane</keyword>
<evidence type="ECO:0000256" key="1">
    <source>
        <dbReference type="ARBA" id="ARBA00004571"/>
    </source>
</evidence>
<dbReference type="EMBL" id="UHIC01000001">
    <property type="protein sequence ID" value="SUO94006.1"/>
    <property type="molecule type" value="Genomic_DNA"/>
</dbReference>
<keyword evidence="4" id="KW-0732">Signal</keyword>
<protein>
    <submittedName>
        <fullName evidence="10">TPR repeat-containing protein NMB0313</fullName>
    </submittedName>
</protein>
<comment type="similarity">
    <text evidence="7">Belongs to the Slam family.</text>
</comment>
<accession>A0A380MPM3</accession>
<dbReference type="InterPro" id="IPR057556">
    <property type="entry name" value="TPR_Slam"/>
</dbReference>
<evidence type="ECO:0000256" key="5">
    <source>
        <dbReference type="ARBA" id="ARBA00023136"/>
    </source>
</evidence>
<name>A0A380MPM3_9GAMM</name>
<evidence type="ECO:0000313" key="11">
    <source>
        <dbReference type="Proteomes" id="UP000254601"/>
    </source>
</evidence>
<comment type="subcellular location">
    <subcellularLocation>
        <location evidence="1">Cell outer membrane</location>
        <topology evidence="1">Multi-pass membrane protein</topology>
    </subcellularLocation>
</comment>
<dbReference type="GO" id="GO:0009279">
    <property type="term" value="C:cell outer membrane"/>
    <property type="evidence" value="ECO:0007669"/>
    <property type="project" value="UniProtKB-SubCell"/>
</dbReference>
<gene>
    <name evidence="10" type="ORF">NCTC13337_00526</name>
</gene>
<evidence type="ECO:0000256" key="4">
    <source>
        <dbReference type="ARBA" id="ARBA00022729"/>
    </source>
</evidence>
<organism evidence="10 11">
    <name type="scientific">Suttonella ornithocola</name>
    <dbReference type="NCBI Taxonomy" id="279832"/>
    <lineage>
        <taxon>Bacteria</taxon>
        <taxon>Pseudomonadati</taxon>
        <taxon>Pseudomonadota</taxon>
        <taxon>Gammaproteobacteria</taxon>
        <taxon>Cardiobacteriales</taxon>
        <taxon>Cardiobacteriaceae</taxon>
        <taxon>Suttonella</taxon>
    </lineage>
</organism>
<evidence type="ECO:0000313" key="10">
    <source>
        <dbReference type="EMBL" id="SUO94006.1"/>
    </source>
</evidence>
<feature type="domain" description="Surface lipoprotein assembly modifier N-terminal TPR repeats region" evidence="9">
    <location>
        <begin position="48"/>
        <end position="151"/>
    </location>
</feature>
<keyword evidence="2" id="KW-1134">Transmembrane beta strand</keyword>
<reference evidence="10 11" key="1">
    <citation type="submission" date="2018-06" db="EMBL/GenBank/DDBJ databases">
        <authorList>
            <consortium name="Pathogen Informatics"/>
            <person name="Doyle S."/>
        </authorList>
    </citation>
    <scope>NUCLEOTIDE SEQUENCE [LARGE SCALE GENOMIC DNA]</scope>
    <source>
        <strain evidence="10 11">NCTC13337</strain>
    </source>
</reference>
<keyword evidence="6" id="KW-0998">Cell outer membrane</keyword>
<dbReference type="Proteomes" id="UP000254601">
    <property type="component" value="Unassembled WGS sequence"/>
</dbReference>
<dbReference type="AlphaFoldDB" id="A0A380MPM3"/>
<evidence type="ECO:0000256" key="6">
    <source>
        <dbReference type="ARBA" id="ARBA00023237"/>
    </source>
</evidence>
<dbReference type="InterPro" id="IPR011990">
    <property type="entry name" value="TPR-like_helical_dom_sf"/>
</dbReference>
<dbReference type="Pfam" id="PF24575">
    <property type="entry name" value="TPR_Slam"/>
    <property type="match status" value="1"/>
</dbReference>
<evidence type="ECO:0000259" key="8">
    <source>
        <dbReference type="Pfam" id="PF04575"/>
    </source>
</evidence>
<feature type="domain" description="Surface lipoprotein assembly modifier C-terminal" evidence="8">
    <location>
        <begin position="181"/>
        <end position="459"/>
    </location>
</feature>
<proteinExistence type="inferred from homology"/>
<dbReference type="SUPFAM" id="SSF48452">
    <property type="entry name" value="TPR-like"/>
    <property type="match status" value="1"/>
</dbReference>
<keyword evidence="11" id="KW-1185">Reference proteome</keyword>
<dbReference type="Pfam" id="PF04575">
    <property type="entry name" value="SlipAM"/>
    <property type="match status" value="1"/>
</dbReference>
<evidence type="ECO:0000256" key="3">
    <source>
        <dbReference type="ARBA" id="ARBA00022692"/>
    </source>
</evidence>
<keyword evidence="5" id="KW-0472">Membrane</keyword>
<sequence>MKILPLFFIPAVAFSANNIATPDTNYNLNRQQLAQSMSEQPASKGKTINLTSEELLQQPKLLERVLDSSISLGNVEAVEKFLPLYEQLPKKNPILVAYARAMLARVHGNIKESIDYLRQIIADNPELTPVRLQLATALAQDRQIIAAQDQFEKVKSAPNLPPEIAQQVDAYQDYLKRADSWDISGNIRYLSENNVNNAPKNRTYGRWTLPAAESAHGIGYQLGVGKTYGFADNWAWKNDVSIYGKTYWDNHVYDDLIVRLSSGPLYRDALKEIAVAPYFEYRRYGGESYSRGYGISTDISAVLNPQWQNFSALQVGLKRYNHRPHLNGNSLFFSNTVLYRHNPKQSFYGGLDLSWETAKDKSDAYKRIGVRIGWEQEWAKGISSNLQLGAAYRHYDGKDFLQIQRADREYSANISLWNRAWHYHGLTPRLTWQLTENRSNHPMYRYGKNQVFLQVSKKF</sequence>
<dbReference type="Gene3D" id="1.25.40.10">
    <property type="entry name" value="Tetratricopeptide repeat domain"/>
    <property type="match status" value="1"/>
</dbReference>